<dbReference type="AlphaFoldDB" id="A0A0K6IU50"/>
<feature type="transmembrane region" description="Helical" evidence="6">
    <location>
        <begin position="201"/>
        <end position="222"/>
    </location>
</feature>
<dbReference type="PANTHER" id="PTHR10010">
    <property type="entry name" value="SOLUTE CARRIER FAMILY 34 SODIUM PHOSPHATE , MEMBER 2-RELATED"/>
    <property type="match status" value="1"/>
</dbReference>
<feature type="transmembrane region" description="Helical" evidence="6">
    <location>
        <begin position="313"/>
        <end position="334"/>
    </location>
</feature>
<dbReference type="GO" id="GO:0005886">
    <property type="term" value="C:plasma membrane"/>
    <property type="evidence" value="ECO:0007669"/>
    <property type="project" value="UniProtKB-SubCell"/>
</dbReference>
<evidence type="ECO:0000256" key="6">
    <source>
        <dbReference type="SAM" id="Phobius"/>
    </source>
</evidence>
<evidence type="ECO:0000256" key="5">
    <source>
        <dbReference type="ARBA" id="ARBA00023136"/>
    </source>
</evidence>
<feature type="transmembrane region" description="Helical" evidence="6">
    <location>
        <begin position="242"/>
        <end position="264"/>
    </location>
</feature>
<dbReference type="GO" id="GO:0005436">
    <property type="term" value="F:sodium:phosphate symporter activity"/>
    <property type="evidence" value="ECO:0007669"/>
    <property type="project" value="InterPro"/>
</dbReference>
<evidence type="ECO:0000256" key="4">
    <source>
        <dbReference type="ARBA" id="ARBA00022989"/>
    </source>
</evidence>
<keyword evidence="8" id="KW-1185">Reference proteome</keyword>
<gene>
    <name evidence="7" type="ORF">Ga0061068_103238</name>
</gene>
<feature type="transmembrane region" description="Helical" evidence="6">
    <location>
        <begin position="276"/>
        <end position="293"/>
    </location>
</feature>
<feature type="transmembrane region" description="Helical" evidence="6">
    <location>
        <begin position="159"/>
        <end position="180"/>
    </location>
</feature>
<sequence>MKPIALWPAWARNLPRLLLLGLLGWWLVNSATANEIAAGLALFLLGMRSLEDGVRALAGSGLETLVRTSTRSTLGGLVFGFFATVATQSSGIVSLMTMSFVSAKMISLNSGLALILGANIGTTTGTWIFATLGASLDLARYALPFVSLGMVLRFSRERAFAATGHILIGLGLILFGIHYLKIGSELFQQQFDLRAYAPPGYAGLLTYTAVGTLATVVMQSSHATMLLTVAALASGQIGFDNALAIAIGANIGSTATALLGAIGADVAAKRLALGHFFFNLFAAVLALAAFPLFRTGTRLGARLLGLPEDDALLQLAFFHTFFNAVGVCLALPNLSRFLRLLQRLLPDTTPALTAPKYLSPTQLKTPDVAIESLRKETWRLFDRAIDLIALVMQVDPKAMRAGEDPHELDHPPARVHTIDIDGLYRARIKPLSGLIVDFAARLAPPAPLAAKLQHILQASAAIQEAVKDTKHLQKNLVPGLQHPNSIVQRQYLRYRRHLVETLYAIAHLPREPGCDGSAAELTLVTHTSLAQLDPLANGLLEEWLKNGELSPEEATSMMNDTAYVRRITENLLTAARLLGEAALPPHAA</sequence>
<keyword evidence="3 6" id="KW-0812">Transmembrane</keyword>
<keyword evidence="5 6" id="KW-0472">Membrane</keyword>
<accession>A0A0K6IU50</accession>
<dbReference type="PANTHER" id="PTHR10010:SF46">
    <property type="entry name" value="SODIUM-DEPENDENT PHOSPHATE TRANSPORT PROTEIN 2B"/>
    <property type="match status" value="1"/>
</dbReference>
<dbReference type="EMBL" id="CYHH01000003">
    <property type="protein sequence ID" value="CUB06630.1"/>
    <property type="molecule type" value="Genomic_DNA"/>
</dbReference>
<protein>
    <submittedName>
        <fullName evidence="7">Na+/Pi-cotransporter</fullName>
    </submittedName>
</protein>
<dbReference type="InterPro" id="IPR003841">
    <property type="entry name" value="Na/Pi_transpt"/>
</dbReference>
<proteinExistence type="predicted"/>
<dbReference type="RefSeq" id="WP_055423183.1">
    <property type="nucleotide sequence ID" value="NZ_CYHH01000003.1"/>
</dbReference>
<dbReference type="OrthoDB" id="9763003at2"/>
<evidence type="ECO:0000256" key="3">
    <source>
        <dbReference type="ARBA" id="ARBA00022692"/>
    </source>
</evidence>
<dbReference type="Pfam" id="PF02690">
    <property type="entry name" value="Na_Pi_cotrans"/>
    <property type="match status" value="2"/>
</dbReference>
<evidence type="ECO:0000256" key="1">
    <source>
        <dbReference type="ARBA" id="ARBA00004651"/>
    </source>
</evidence>
<name>A0A0K6IU50_9PROT</name>
<evidence type="ECO:0000313" key="7">
    <source>
        <dbReference type="EMBL" id="CUB06630.1"/>
    </source>
</evidence>
<feature type="transmembrane region" description="Helical" evidence="6">
    <location>
        <begin position="77"/>
        <end position="101"/>
    </location>
</feature>
<reference evidence="8" key="1">
    <citation type="submission" date="2015-08" db="EMBL/GenBank/DDBJ databases">
        <authorList>
            <person name="Babu N.S."/>
            <person name="Beckwith C.J."/>
            <person name="Beseler K.G."/>
            <person name="Brison A."/>
            <person name="Carone J.V."/>
            <person name="Caskin T.P."/>
            <person name="Diamond M."/>
            <person name="Durham M.E."/>
            <person name="Foxe J.M."/>
            <person name="Go M."/>
            <person name="Henderson B.A."/>
            <person name="Jones I.B."/>
            <person name="McGettigan J.A."/>
            <person name="Micheletti S.J."/>
            <person name="Nasrallah M.E."/>
            <person name="Ortiz D."/>
            <person name="Piller C.R."/>
            <person name="Privatt S.R."/>
            <person name="Schneider S.L."/>
            <person name="Sharp S."/>
            <person name="Smith T.C."/>
            <person name="Stanton J.D."/>
            <person name="Ullery H.E."/>
            <person name="Wilson R.J."/>
            <person name="Serrano M.G."/>
            <person name="Buck G."/>
            <person name="Lee V."/>
            <person name="Wang Y."/>
            <person name="Carvalho R."/>
            <person name="Voegtly L."/>
            <person name="Shi R."/>
            <person name="Duckworth R."/>
            <person name="Johnson A."/>
            <person name="Loviza R."/>
            <person name="Walstead R."/>
            <person name="Shah Z."/>
            <person name="Kiflezghi M."/>
            <person name="Wade K."/>
            <person name="Ball S.L."/>
            <person name="Bradley K.W."/>
            <person name="Asai D.J."/>
            <person name="Bowman C.A."/>
            <person name="Russell D.A."/>
            <person name="Pope W.H."/>
            <person name="Jacobs-Sera D."/>
            <person name="Hendrix R.W."/>
            <person name="Hatfull G.F."/>
        </authorList>
    </citation>
    <scope>NUCLEOTIDE SEQUENCE [LARGE SCALE GENOMIC DNA]</scope>
    <source>
        <strain evidence="8">JCM 19170</strain>
    </source>
</reference>
<keyword evidence="2" id="KW-1003">Cell membrane</keyword>
<comment type="subcellular location">
    <subcellularLocation>
        <location evidence="1">Cell membrane</location>
        <topology evidence="1">Multi-pass membrane protein</topology>
    </subcellularLocation>
</comment>
<dbReference type="GO" id="GO:0044341">
    <property type="term" value="P:sodium-dependent phosphate transport"/>
    <property type="evidence" value="ECO:0007669"/>
    <property type="project" value="InterPro"/>
</dbReference>
<dbReference type="NCBIfam" id="NF037997">
    <property type="entry name" value="Na_Pi_symport"/>
    <property type="match status" value="1"/>
</dbReference>
<organism evidence="7 8">
    <name type="scientific">Tepidiphilus thermophilus</name>
    <dbReference type="NCBI Taxonomy" id="876478"/>
    <lineage>
        <taxon>Bacteria</taxon>
        <taxon>Pseudomonadati</taxon>
        <taxon>Pseudomonadota</taxon>
        <taxon>Hydrogenophilia</taxon>
        <taxon>Hydrogenophilales</taxon>
        <taxon>Hydrogenophilaceae</taxon>
        <taxon>Tepidiphilus</taxon>
    </lineage>
</organism>
<keyword evidence="4 6" id="KW-1133">Transmembrane helix</keyword>
<feature type="transmembrane region" description="Helical" evidence="6">
    <location>
        <begin position="113"/>
        <end position="139"/>
    </location>
</feature>
<dbReference type="Proteomes" id="UP000182108">
    <property type="component" value="Unassembled WGS sequence"/>
</dbReference>
<evidence type="ECO:0000313" key="8">
    <source>
        <dbReference type="Proteomes" id="UP000182108"/>
    </source>
</evidence>
<evidence type="ECO:0000256" key="2">
    <source>
        <dbReference type="ARBA" id="ARBA00022475"/>
    </source>
</evidence>